<dbReference type="AlphaFoldDB" id="A0A7H0HVP3"/>
<proteinExistence type="predicted"/>
<evidence type="ECO:0000313" key="1">
    <source>
        <dbReference type="EMBL" id="QNP64609.1"/>
    </source>
</evidence>
<evidence type="ECO:0000313" key="2">
    <source>
        <dbReference type="Proteomes" id="UP000516230"/>
    </source>
</evidence>
<dbReference type="EMBL" id="CP060825">
    <property type="protein sequence ID" value="QNP64609.1"/>
    <property type="molecule type" value="Genomic_DNA"/>
</dbReference>
<accession>A0A7H0HVP3</accession>
<protein>
    <submittedName>
        <fullName evidence="1">Uncharacterized protein</fullName>
    </submittedName>
</protein>
<name>A0A7H0HVP3_9ACTN</name>
<dbReference type="RefSeq" id="WP_187741739.1">
    <property type="nucleotide sequence ID" value="NZ_CP060825.1"/>
</dbReference>
<keyword evidence="2" id="KW-1185">Reference proteome</keyword>
<dbReference type="Proteomes" id="UP000516230">
    <property type="component" value="Chromosome"/>
</dbReference>
<organism evidence="1 2">
    <name type="scientific">Streptomyces genisteinicus</name>
    <dbReference type="NCBI Taxonomy" id="2768068"/>
    <lineage>
        <taxon>Bacteria</taxon>
        <taxon>Bacillati</taxon>
        <taxon>Actinomycetota</taxon>
        <taxon>Actinomycetes</taxon>
        <taxon>Kitasatosporales</taxon>
        <taxon>Streptomycetaceae</taxon>
        <taxon>Streptomyces</taxon>
    </lineage>
</organism>
<dbReference type="KEGG" id="sgj:IAG43_17945"/>
<sequence length="145" mass="15302">MTEQASRITATCGTCAAECDGWLVQLIRDRRLHWERESSCASCGTTVCDGDRGAAPADVRAALLADHGEYRLTAEGTGPRSGAVPKAFRDAFEVSLAEAGSAANAARGAGWCGTRVEVVLVQRLLDGAGVAASVIEVREPQRRTR</sequence>
<reference evidence="1 2" key="1">
    <citation type="submission" date="2020-08" db="EMBL/GenBank/DDBJ databases">
        <title>A novel species.</title>
        <authorList>
            <person name="Gao J."/>
        </authorList>
    </citation>
    <scope>NUCLEOTIDE SEQUENCE [LARGE SCALE GENOMIC DNA]</scope>
    <source>
        <strain evidence="1 2">CRPJ-33</strain>
    </source>
</reference>
<gene>
    <name evidence="1" type="ORF">IAG43_17945</name>
</gene>